<dbReference type="InterPro" id="IPR010265">
    <property type="entry name" value="Phage_lambda_TipM"/>
</dbReference>
<name>A0AA42BE89_9GAMM</name>
<dbReference type="RefSeq" id="WP_253164007.1">
    <property type="nucleotide sequence ID" value="NZ_JAMYBS010000020.1"/>
</dbReference>
<dbReference type="AlphaFoldDB" id="A0AA42BE89"/>
<proteinExistence type="predicted"/>
<gene>
    <name evidence="1" type="ORF">NJF43_15570</name>
</gene>
<evidence type="ECO:0000313" key="2">
    <source>
        <dbReference type="Proteomes" id="UP001165292"/>
    </source>
</evidence>
<organism evidence="1 2">
    <name type="scientific">Stutzerimonas nitrititolerans</name>
    <dbReference type="NCBI Taxonomy" id="2482751"/>
    <lineage>
        <taxon>Bacteria</taxon>
        <taxon>Pseudomonadati</taxon>
        <taxon>Pseudomonadota</taxon>
        <taxon>Gammaproteobacteria</taxon>
        <taxon>Pseudomonadales</taxon>
        <taxon>Pseudomonadaceae</taxon>
        <taxon>Stutzerimonas</taxon>
    </lineage>
</organism>
<accession>A0AA42BE89</accession>
<dbReference type="Proteomes" id="UP001165292">
    <property type="component" value="Unassembled WGS sequence"/>
</dbReference>
<evidence type="ECO:0000313" key="1">
    <source>
        <dbReference type="EMBL" id="MCO7546177.1"/>
    </source>
</evidence>
<dbReference type="EMBL" id="JAMYBS010000020">
    <property type="protein sequence ID" value="MCO7546177.1"/>
    <property type="molecule type" value="Genomic_DNA"/>
</dbReference>
<dbReference type="Pfam" id="PF05939">
    <property type="entry name" value="Phage_min_tail"/>
    <property type="match status" value="1"/>
</dbReference>
<sequence>MAIETFTWRVQRGEAPDMTYQVRTAQFGDGYRQEVADGLNNERQSWPVTVVAKRDQGLAIMAFMRRHAGARAFLWTNPLGELGLYTCKNPTPTPLAGGLIRFTGTFEQAFHP</sequence>
<comment type="caution">
    <text evidence="1">The sequence shown here is derived from an EMBL/GenBank/DDBJ whole genome shotgun (WGS) entry which is preliminary data.</text>
</comment>
<reference evidence="1" key="1">
    <citation type="submission" date="2022-06" db="EMBL/GenBank/DDBJ databases">
        <title>Detection of beta-lactamases in bacteria of animal origin.</title>
        <authorList>
            <person name="Mlynarcik P."/>
            <person name="Zdarska V."/>
            <person name="Chudobova H."/>
            <person name="Prochazkova P."/>
            <person name="Hricova K."/>
            <person name="Mezerova K."/>
            <person name="Bardon J."/>
            <person name="Dolejska M."/>
            <person name="Sukkar I."/>
            <person name="Kolar M."/>
        </authorList>
    </citation>
    <scope>NUCLEOTIDE SEQUENCE</scope>
    <source>
        <strain evidence="1">S 300-3</strain>
    </source>
</reference>
<protein>
    <submittedName>
        <fullName evidence="1">Phage tail protein</fullName>
    </submittedName>
</protein>